<evidence type="ECO:0000313" key="4">
    <source>
        <dbReference type="Proteomes" id="UP000076825"/>
    </source>
</evidence>
<feature type="domain" description="AB hydrolase-1" evidence="2">
    <location>
        <begin position="30"/>
        <end position="258"/>
    </location>
</feature>
<dbReference type="GO" id="GO:0016020">
    <property type="term" value="C:membrane"/>
    <property type="evidence" value="ECO:0007669"/>
    <property type="project" value="TreeGrafter"/>
</dbReference>
<dbReference type="Proteomes" id="UP000076825">
    <property type="component" value="Chromosome 1"/>
</dbReference>
<dbReference type="STRING" id="123899.SAMEA3906487_00596"/>
<dbReference type="Pfam" id="PF12697">
    <property type="entry name" value="Abhydrolase_6"/>
    <property type="match status" value="1"/>
</dbReference>
<evidence type="ECO:0000259" key="2">
    <source>
        <dbReference type="Pfam" id="PF12697"/>
    </source>
</evidence>
<evidence type="ECO:0000313" key="3">
    <source>
        <dbReference type="EMBL" id="SAI67113.1"/>
    </source>
</evidence>
<dbReference type="InterPro" id="IPR000073">
    <property type="entry name" value="AB_hydrolase_1"/>
</dbReference>
<proteinExistence type="predicted"/>
<dbReference type="PANTHER" id="PTHR43798:SF31">
    <property type="entry name" value="AB HYDROLASE SUPERFAMILY PROTEIN YCLE"/>
    <property type="match status" value="1"/>
</dbReference>
<evidence type="ECO:0000256" key="1">
    <source>
        <dbReference type="ARBA" id="ARBA00022801"/>
    </source>
</evidence>
<dbReference type="EC" id="3.3.2.10" evidence="3"/>
<keyword evidence="4" id="KW-1185">Reference proteome</keyword>
<sequence>MRTEPDLDLKTVEIDGYPLHYAEAGSGTPLVLVHGSLCDARYWKPQLPALGRHFRVLALSLRHYWPERWDGSGDGFSIWRHTEDVLAFIEQVAGGDAHLVGHSRGGRIALEAALRSPARVRSLVLADPGLSRPDQDSRGDFRQRARNMIEAGDADGGLALFIDTVTGPDTWRRMVPWFKDMVRDNATTLLGQAREPATPLGDVRALTLPVLLIGGALSPAPYPAMLDWLQTQLPQAHRVDIAGSSHGMNLGNPRAFNNAIADFLA</sequence>
<accession>A0A157QKE2</accession>
<dbReference type="InterPro" id="IPR050266">
    <property type="entry name" value="AB_hydrolase_sf"/>
</dbReference>
<dbReference type="KEGG" id="btrm:SAMEA390648700596"/>
<reference evidence="3 4" key="1">
    <citation type="submission" date="2016-04" db="EMBL/GenBank/DDBJ databases">
        <authorList>
            <consortium name="Pathogen Informatics"/>
        </authorList>
    </citation>
    <scope>NUCLEOTIDE SEQUENCE [LARGE SCALE GENOMIC DNA]</scope>
    <source>
        <strain evidence="3 4">H044680328</strain>
    </source>
</reference>
<name>A0A157QKE2_9BORD</name>
<gene>
    <name evidence="3" type="ORF">SAMEA3906487_00596</name>
</gene>
<dbReference type="RefSeq" id="WP_063491537.1">
    <property type="nucleotide sequence ID" value="NZ_CP016340.1"/>
</dbReference>
<protein>
    <submittedName>
        <fullName evidence="3">Hydrolase</fullName>
        <ecNumber evidence="3">3.3.2.10</ecNumber>
    </submittedName>
</protein>
<dbReference type="PATRIC" id="fig|123899.6.peg.572"/>
<keyword evidence="1 3" id="KW-0378">Hydrolase</keyword>
<dbReference type="SUPFAM" id="SSF53474">
    <property type="entry name" value="alpha/beta-Hydrolases"/>
    <property type="match status" value="1"/>
</dbReference>
<dbReference type="OrthoDB" id="6117067at2"/>
<dbReference type="GO" id="GO:0004301">
    <property type="term" value="F:epoxide hydrolase activity"/>
    <property type="evidence" value="ECO:0007669"/>
    <property type="project" value="UniProtKB-EC"/>
</dbReference>
<organism evidence="3 4">
    <name type="scientific">Bordetella trematum</name>
    <dbReference type="NCBI Taxonomy" id="123899"/>
    <lineage>
        <taxon>Bacteria</taxon>
        <taxon>Pseudomonadati</taxon>
        <taxon>Pseudomonadota</taxon>
        <taxon>Betaproteobacteria</taxon>
        <taxon>Burkholderiales</taxon>
        <taxon>Alcaligenaceae</taxon>
        <taxon>Bordetella</taxon>
    </lineage>
</organism>
<dbReference type="AlphaFoldDB" id="A0A157QKE2"/>
<dbReference type="EMBL" id="LT546645">
    <property type="protein sequence ID" value="SAI67113.1"/>
    <property type="molecule type" value="Genomic_DNA"/>
</dbReference>
<dbReference type="InterPro" id="IPR029058">
    <property type="entry name" value="AB_hydrolase_fold"/>
</dbReference>
<dbReference type="Gene3D" id="3.40.50.1820">
    <property type="entry name" value="alpha/beta hydrolase"/>
    <property type="match status" value="1"/>
</dbReference>
<dbReference type="PANTHER" id="PTHR43798">
    <property type="entry name" value="MONOACYLGLYCEROL LIPASE"/>
    <property type="match status" value="1"/>
</dbReference>
<dbReference type="eggNOG" id="COG0596">
    <property type="taxonomic scope" value="Bacteria"/>
</dbReference>
<dbReference type="GeneID" id="56587996"/>